<dbReference type="NCBIfam" id="NF040801">
    <property type="entry name" value="spore_GerD"/>
    <property type="match status" value="1"/>
</dbReference>
<protein>
    <submittedName>
        <fullName evidence="4">Spore germination protein GerD</fullName>
    </submittedName>
</protein>
<evidence type="ECO:0000256" key="2">
    <source>
        <dbReference type="SAM" id="SignalP"/>
    </source>
</evidence>
<keyword evidence="2" id="KW-0732">Signal</keyword>
<accession>A0A2R6Y2P5</accession>
<name>A0A2R6Y2P5_9BACL</name>
<feature type="compositionally biased region" description="Basic and acidic residues" evidence="1">
    <location>
        <begin position="177"/>
        <end position="199"/>
    </location>
</feature>
<gene>
    <name evidence="4" type="ORF">BSOLF_2358</name>
</gene>
<dbReference type="AlphaFoldDB" id="A0A2R6Y2P5"/>
<dbReference type="PROSITE" id="PS51257">
    <property type="entry name" value="PROKAR_LIPOPROTEIN"/>
    <property type="match status" value="1"/>
</dbReference>
<dbReference type="Pfam" id="PF17898">
    <property type="entry name" value="GerD"/>
    <property type="match status" value="1"/>
</dbReference>
<reference evidence="5" key="1">
    <citation type="journal article" date="2018" name="Sci. Rep.">
        <title>Lignite coal burning seam in the remote Altai Mountains harbors a hydrogen-driven thermophilic microbial community.</title>
        <authorList>
            <person name="Kadnikov V.V."/>
            <person name="Mardanov A.V."/>
            <person name="Ivasenko D.A."/>
            <person name="Antsiferov D.V."/>
            <person name="Beletsky A.V."/>
            <person name="Karnachuk O.V."/>
            <person name="Ravin N.V."/>
        </authorList>
    </citation>
    <scope>NUCLEOTIDE SEQUENCE [LARGE SCALE GENOMIC DNA]</scope>
</reference>
<organism evidence="4 5">
    <name type="scientific">Candidatus Carbonibacillus altaicus</name>
    <dbReference type="NCBI Taxonomy" id="2163959"/>
    <lineage>
        <taxon>Bacteria</taxon>
        <taxon>Bacillati</taxon>
        <taxon>Bacillota</taxon>
        <taxon>Bacilli</taxon>
        <taxon>Bacillales</taxon>
        <taxon>Candidatus Carbonibacillus</taxon>
    </lineage>
</organism>
<feature type="compositionally biased region" description="Gly residues" evidence="1">
    <location>
        <begin position="207"/>
        <end position="216"/>
    </location>
</feature>
<proteinExistence type="predicted"/>
<dbReference type="InterPro" id="IPR041262">
    <property type="entry name" value="GerD_central"/>
</dbReference>
<feature type="signal peptide" evidence="2">
    <location>
        <begin position="1"/>
        <end position="20"/>
    </location>
</feature>
<dbReference type="Proteomes" id="UP000244338">
    <property type="component" value="Unassembled WGS sequence"/>
</dbReference>
<feature type="domain" description="Spore germination GerD central core" evidence="3">
    <location>
        <begin position="66"/>
        <end position="178"/>
    </location>
</feature>
<sequence>MRMIKTVWVFVFLLATASCAGESSSGKESSLDYNDLKTMVKDIIQTEEGQKTIKEVLTKDEVKHELILSQPEIKQAVLTALTSEQGQKQLKEMFDDPKFAATVAKTMQKENETLLKTLMKDPEYQGMLLDVWKDPQFEKQLLDLMKSKAYREQTAKVVEDTVKSPLFQEKLMRILEKVQEEASKPEKNNEEKGSGHENQGDEDGSAEEGGSGGGSQ</sequence>
<feature type="region of interest" description="Disordered" evidence="1">
    <location>
        <begin position="177"/>
        <end position="216"/>
    </location>
</feature>
<evidence type="ECO:0000256" key="1">
    <source>
        <dbReference type="SAM" id="MobiDB-lite"/>
    </source>
</evidence>
<comment type="caution">
    <text evidence="4">The sequence shown here is derived from an EMBL/GenBank/DDBJ whole genome shotgun (WGS) entry which is preliminary data.</text>
</comment>
<evidence type="ECO:0000313" key="5">
    <source>
        <dbReference type="Proteomes" id="UP000244338"/>
    </source>
</evidence>
<evidence type="ECO:0000313" key="4">
    <source>
        <dbReference type="EMBL" id="PTQ56956.1"/>
    </source>
</evidence>
<evidence type="ECO:0000259" key="3">
    <source>
        <dbReference type="Pfam" id="PF17898"/>
    </source>
</evidence>
<dbReference type="EMBL" id="PEBX01000015">
    <property type="protein sequence ID" value="PTQ56956.1"/>
    <property type="molecule type" value="Genomic_DNA"/>
</dbReference>
<feature type="chain" id="PRO_5038741411" evidence="2">
    <location>
        <begin position="21"/>
        <end position="216"/>
    </location>
</feature>